<gene>
    <name evidence="4" type="ORF">SAMN04489707_101915</name>
</gene>
<feature type="domain" description="Cytoskeleton protein RodZ-like C-terminal" evidence="3">
    <location>
        <begin position="225"/>
        <end position="295"/>
    </location>
</feature>
<dbReference type="Pfam" id="PF13464">
    <property type="entry name" value="RodZ_C"/>
    <property type="match status" value="1"/>
</dbReference>
<dbReference type="PANTHER" id="PTHR34475">
    <property type="match status" value="1"/>
</dbReference>
<name>A0A1I7ITA3_9BURK</name>
<sequence length="297" mass="30125">MNDTMTHESQAGASAGALLRQARQSAGMDIAVLASALKVPVSKLQALENDDFTVLPDAVFARALASSVCRTLKVDPAPVLGQLPQGQAPRLVGDKDGLNAKFKDPQDKAPPLRLPVASRGVSLTVLVLLAAAAAVYFLPSGMLEFDLARAPVPAPAQAVVEASQENGSVSEPVPGAESAVSAQSPASDVPAAAPTAAVPAAAVPMVAASVASAAGTVVASALLEFRATAESWVQVRDAAGAVVFERTLKAGESAQAPGKPPLSVVVGKVNATEVMVRGAPFDLSAVARENVARFEVK</sequence>
<dbReference type="InterPro" id="IPR025194">
    <property type="entry name" value="RodZ-like_C"/>
</dbReference>
<keyword evidence="2" id="KW-0812">Transmembrane</keyword>
<evidence type="ECO:0000256" key="1">
    <source>
        <dbReference type="SAM" id="MobiDB-lite"/>
    </source>
</evidence>
<dbReference type="InterPro" id="IPR010982">
    <property type="entry name" value="Lambda_DNA-bd_dom_sf"/>
</dbReference>
<reference evidence="4 5" key="1">
    <citation type="submission" date="2016-10" db="EMBL/GenBank/DDBJ databases">
        <authorList>
            <person name="de Groot N.N."/>
        </authorList>
    </citation>
    <scope>NUCLEOTIDE SEQUENCE [LARGE SCALE GENOMIC DNA]</scope>
    <source>
        <strain evidence="4 5">R-24608</strain>
    </source>
</reference>
<dbReference type="CDD" id="cd00093">
    <property type="entry name" value="HTH_XRE"/>
    <property type="match status" value="1"/>
</dbReference>
<dbReference type="SUPFAM" id="SSF47413">
    <property type="entry name" value="lambda repressor-like DNA-binding domains"/>
    <property type="match status" value="1"/>
</dbReference>
<organism evidence="4 5">
    <name type="scientific">Paenacidovorax caeni</name>
    <dbReference type="NCBI Taxonomy" id="343013"/>
    <lineage>
        <taxon>Bacteria</taxon>
        <taxon>Pseudomonadati</taxon>
        <taxon>Pseudomonadota</taxon>
        <taxon>Betaproteobacteria</taxon>
        <taxon>Burkholderiales</taxon>
        <taxon>Comamonadaceae</taxon>
        <taxon>Paenacidovorax</taxon>
    </lineage>
</organism>
<evidence type="ECO:0000313" key="4">
    <source>
        <dbReference type="EMBL" id="SFU76139.1"/>
    </source>
</evidence>
<dbReference type="Pfam" id="PF13413">
    <property type="entry name" value="HTH_25"/>
    <property type="match status" value="1"/>
</dbReference>
<dbReference type="STRING" id="343013.SAMN04489707_101915"/>
<protein>
    <submittedName>
        <fullName evidence="4">Cytoskeleton protein RodZ</fullName>
    </submittedName>
</protein>
<dbReference type="EMBL" id="FPBX01000019">
    <property type="protein sequence ID" value="SFU76139.1"/>
    <property type="molecule type" value="Genomic_DNA"/>
</dbReference>
<evidence type="ECO:0000256" key="2">
    <source>
        <dbReference type="SAM" id="Phobius"/>
    </source>
</evidence>
<feature type="transmembrane region" description="Helical" evidence="2">
    <location>
        <begin position="120"/>
        <end position="139"/>
    </location>
</feature>
<dbReference type="Proteomes" id="UP000183656">
    <property type="component" value="Unassembled WGS sequence"/>
</dbReference>
<evidence type="ECO:0000313" key="5">
    <source>
        <dbReference type="Proteomes" id="UP000183656"/>
    </source>
</evidence>
<dbReference type="Gene3D" id="1.10.260.40">
    <property type="entry name" value="lambda repressor-like DNA-binding domains"/>
    <property type="match status" value="1"/>
</dbReference>
<dbReference type="InterPro" id="IPR001387">
    <property type="entry name" value="Cro/C1-type_HTH"/>
</dbReference>
<dbReference type="PANTHER" id="PTHR34475:SF1">
    <property type="entry name" value="CYTOSKELETON PROTEIN RODZ"/>
    <property type="match status" value="1"/>
</dbReference>
<dbReference type="AlphaFoldDB" id="A0A1I7ITA3"/>
<accession>A0A1I7ITA3</accession>
<feature type="region of interest" description="Disordered" evidence="1">
    <location>
        <begin position="163"/>
        <end position="182"/>
    </location>
</feature>
<keyword evidence="2" id="KW-0472">Membrane</keyword>
<proteinExistence type="predicted"/>
<keyword evidence="2" id="KW-1133">Transmembrane helix</keyword>
<evidence type="ECO:0000259" key="3">
    <source>
        <dbReference type="Pfam" id="PF13464"/>
    </source>
</evidence>
<keyword evidence="5" id="KW-1185">Reference proteome</keyword>
<dbReference type="OrthoDB" id="5293433at2"/>
<dbReference type="GO" id="GO:0003677">
    <property type="term" value="F:DNA binding"/>
    <property type="evidence" value="ECO:0007669"/>
    <property type="project" value="InterPro"/>
</dbReference>
<dbReference type="InterPro" id="IPR050400">
    <property type="entry name" value="Bact_Cytoskel_RodZ"/>
</dbReference>